<proteinExistence type="predicted"/>
<dbReference type="OrthoDB" id="2843375at2"/>
<evidence type="ECO:0000313" key="2">
    <source>
        <dbReference type="Proteomes" id="UP000198778"/>
    </source>
</evidence>
<organism evidence="1 2">
    <name type="scientific">Alkalicoccus daliensis</name>
    <dbReference type="NCBI Taxonomy" id="745820"/>
    <lineage>
        <taxon>Bacteria</taxon>
        <taxon>Bacillati</taxon>
        <taxon>Bacillota</taxon>
        <taxon>Bacilli</taxon>
        <taxon>Bacillales</taxon>
        <taxon>Bacillaceae</taxon>
        <taxon>Alkalicoccus</taxon>
    </lineage>
</organism>
<accession>A0A1H0H1B3</accession>
<reference evidence="2" key="1">
    <citation type="submission" date="2016-10" db="EMBL/GenBank/DDBJ databases">
        <authorList>
            <person name="Varghese N."/>
            <person name="Submissions S."/>
        </authorList>
    </citation>
    <scope>NUCLEOTIDE SEQUENCE [LARGE SCALE GENOMIC DNA]</scope>
    <source>
        <strain evidence="2">CGMCC 1.10369</strain>
    </source>
</reference>
<gene>
    <name evidence="1" type="ORF">SAMN04488053_107137</name>
</gene>
<dbReference type="EMBL" id="FNIL01000007">
    <property type="protein sequence ID" value="SDO12947.1"/>
    <property type="molecule type" value="Genomic_DNA"/>
</dbReference>
<protein>
    <submittedName>
        <fullName evidence="1">Uncharacterized protein</fullName>
    </submittedName>
</protein>
<sequence>MFAGLKTRIEEKRALWSKETQERIERFAAFERRRSLEDMEREQSQHFILNQEVGKYLKTVNPTFLIKPEVNRALLNMLYARSEGTFSINMSMTKEMRKAYSFYHNELKVFIELIERKGFRMEGQEKFFMENFLTKLRENNFRYLTEVYGDFVPAEASITEAFELYLETVDFENKYESGHLDYFATYLNQKGIADFTWTKGRMKRKLKQFEKATKQEFKLKQLERRLQKIS</sequence>
<keyword evidence="2" id="KW-1185">Reference proteome</keyword>
<dbReference type="AlphaFoldDB" id="A0A1H0H1B3"/>
<dbReference type="Proteomes" id="UP000198778">
    <property type="component" value="Unassembled WGS sequence"/>
</dbReference>
<dbReference type="RefSeq" id="WP_090843188.1">
    <property type="nucleotide sequence ID" value="NZ_FNIL01000007.1"/>
</dbReference>
<evidence type="ECO:0000313" key="1">
    <source>
        <dbReference type="EMBL" id="SDO12947.1"/>
    </source>
</evidence>
<name>A0A1H0H1B3_9BACI</name>